<evidence type="ECO:0000313" key="1">
    <source>
        <dbReference type="EMBL" id="AGP39353.1"/>
    </source>
</evidence>
<dbReference type="KEGG" id="scu:SCE1572_35665"/>
<accession>S4Y946</accession>
<reference evidence="1 2" key="1">
    <citation type="journal article" date="2013" name="Sci. Rep.">
        <title>Extraordinary expansion of a Sorangium cellulosum genome from an alkaline milieu.</title>
        <authorList>
            <person name="Han K."/>
            <person name="Li Z.F."/>
            <person name="Peng R."/>
            <person name="Zhu L.P."/>
            <person name="Zhou T."/>
            <person name="Wang L.G."/>
            <person name="Li S.G."/>
            <person name="Zhang X.B."/>
            <person name="Hu W."/>
            <person name="Wu Z.H."/>
            <person name="Qin N."/>
            <person name="Li Y.Z."/>
        </authorList>
    </citation>
    <scope>NUCLEOTIDE SEQUENCE [LARGE SCALE GENOMIC DNA]</scope>
    <source>
        <strain evidence="1 2">So0157-2</strain>
    </source>
</reference>
<dbReference type="AlphaFoldDB" id="S4Y946"/>
<dbReference type="HOGENOM" id="CLU_3317145_0_0_7"/>
<name>S4Y946_SORCE</name>
<sequence length="39" mass="4118">MNYPRLTILGVLQEIGEVIDDDGLGVASARDIESATIAT</sequence>
<gene>
    <name evidence="1" type="ORF">SCE1572_35665</name>
</gene>
<organism evidence="1 2">
    <name type="scientific">Sorangium cellulosum So0157-2</name>
    <dbReference type="NCBI Taxonomy" id="1254432"/>
    <lineage>
        <taxon>Bacteria</taxon>
        <taxon>Pseudomonadati</taxon>
        <taxon>Myxococcota</taxon>
        <taxon>Polyangia</taxon>
        <taxon>Polyangiales</taxon>
        <taxon>Polyangiaceae</taxon>
        <taxon>Sorangium</taxon>
    </lineage>
</organism>
<protein>
    <submittedName>
        <fullName evidence="1">Uncharacterized protein</fullName>
    </submittedName>
</protein>
<dbReference type="Proteomes" id="UP000014803">
    <property type="component" value="Chromosome"/>
</dbReference>
<proteinExistence type="predicted"/>
<evidence type="ECO:0000313" key="2">
    <source>
        <dbReference type="Proteomes" id="UP000014803"/>
    </source>
</evidence>
<dbReference type="EMBL" id="CP003969">
    <property type="protein sequence ID" value="AGP39353.1"/>
    <property type="molecule type" value="Genomic_DNA"/>
</dbReference>